<evidence type="ECO:0000256" key="5">
    <source>
        <dbReference type="ARBA" id="ARBA00023002"/>
    </source>
</evidence>
<proteinExistence type="inferred from homology"/>
<dbReference type="SMART" id="SM01060">
    <property type="entry name" value="Catalase"/>
    <property type="match status" value="1"/>
</dbReference>
<dbReference type="PANTHER" id="PTHR11465">
    <property type="entry name" value="CATALASE"/>
    <property type="match status" value="1"/>
</dbReference>
<dbReference type="PRINTS" id="PR00067">
    <property type="entry name" value="CATALASE"/>
</dbReference>
<keyword evidence="6" id="KW-0408">Iron</keyword>
<dbReference type="EMBL" id="HBUF01056857">
    <property type="protein sequence ID" value="CAG6624305.1"/>
    <property type="molecule type" value="Transcribed_RNA"/>
</dbReference>
<reference evidence="8" key="1">
    <citation type="submission" date="2021-05" db="EMBL/GenBank/DDBJ databases">
        <authorList>
            <person name="Alioto T."/>
            <person name="Alioto T."/>
            <person name="Gomez Garrido J."/>
        </authorList>
    </citation>
    <scope>NUCLEOTIDE SEQUENCE</scope>
</reference>
<evidence type="ECO:0000256" key="6">
    <source>
        <dbReference type="ARBA" id="ARBA00023004"/>
    </source>
</evidence>
<dbReference type="GO" id="GO:0042542">
    <property type="term" value="P:response to hydrogen peroxide"/>
    <property type="evidence" value="ECO:0007669"/>
    <property type="project" value="TreeGrafter"/>
</dbReference>
<organism evidence="8">
    <name type="scientific">Cacopsylla melanoneura</name>
    <dbReference type="NCBI Taxonomy" id="428564"/>
    <lineage>
        <taxon>Eukaryota</taxon>
        <taxon>Metazoa</taxon>
        <taxon>Ecdysozoa</taxon>
        <taxon>Arthropoda</taxon>
        <taxon>Hexapoda</taxon>
        <taxon>Insecta</taxon>
        <taxon>Pterygota</taxon>
        <taxon>Neoptera</taxon>
        <taxon>Paraneoptera</taxon>
        <taxon>Hemiptera</taxon>
        <taxon>Sternorrhyncha</taxon>
        <taxon>Psylloidea</taxon>
        <taxon>Psyllidae</taxon>
        <taxon>Psyllinae</taxon>
        <taxon>Cacopsylla</taxon>
    </lineage>
</organism>
<dbReference type="GO" id="GO:0046872">
    <property type="term" value="F:metal ion binding"/>
    <property type="evidence" value="ECO:0007669"/>
    <property type="project" value="UniProtKB-KW"/>
</dbReference>
<dbReference type="InterPro" id="IPR018028">
    <property type="entry name" value="Catalase"/>
</dbReference>
<dbReference type="GO" id="GO:0004096">
    <property type="term" value="F:catalase activity"/>
    <property type="evidence" value="ECO:0007669"/>
    <property type="project" value="InterPro"/>
</dbReference>
<dbReference type="InterPro" id="IPR011614">
    <property type="entry name" value="Catalase_core"/>
</dbReference>
<accession>A0A8D8M8T0</accession>
<dbReference type="GO" id="GO:0004634">
    <property type="term" value="F:phosphopyruvate hydratase activity"/>
    <property type="evidence" value="ECO:0007669"/>
    <property type="project" value="UniProtKB-EC"/>
</dbReference>
<keyword evidence="4" id="KW-0479">Metal-binding</keyword>
<dbReference type="GO" id="GO:0006096">
    <property type="term" value="P:glycolytic process"/>
    <property type="evidence" value="ECO:0007669"/>
    <property type="project" value="UniProtKB-UniPathway"/>
</dbReference>
<comment type="similarity">
    <text evidence="1">Belongs to the catalase family.</text>
</comment>
<dbReference type="EMBL" id="HBUF01056858">
    <property type="protein sequence ID" value="CAG6624306.1"/>
    <property type="molecule type" value="Transcribed_RNA"/>
</dbReference>
<dbReference type="UniPathway" id="UPA00109">
    <property type="reaction ID" value="UER00187"/>
</dbReference>
<evidence type="ECO:0000256" key="1">
    <source>
        <dbReference type="ARBA" id="ARBA00005329"/>
    </source>
</evidence>
<evidence type="ECO:0000259" key="7">
    <source>
        <dbReference type="SMART" id="SM01060"/>
    </source>
</evidence>
<keyword evidence="2" id="KW-0575">Peroxidase</keyword>
<name>A0A8D8M8T0_9HEMI</name>
<dbReference type="PANTHER" id="PTHR11465:SF9">
    <property type="entry name" value="CATALASE"/>
    <property type="match status" value="1"/>
</dbReference>
<evidence type="ECO:0000256" key="4">
    <source>
        <dbReference type="ARBA" id="ARBA00022723"/>
    </source>
</evidence>
<dbReference type="InterPro" id="IPR020835">
    <property type="entry name" value="Catalase_sf"/>
</dbReference>
<keyword evidence="5" id="KW-0560">Oxidoreductase</keyword>
<dbReference type="SUPFAM" id="SSF51604">
    <property type="entry name" value="Enolase C-terminal domain-like"/>
    <property type="match status" value="1"/>
</dbReference>
<feature type="domain" description="Catalase core" evidence="7">
    <location>
        <begin position="28"/>
        <end position="196"/>
    </location>
</feature>
<sequence length="197" mass="21830">MEKKKPRPPSAEQLIQYALKVKDIPIDTTSAGNPVDSETVIKTIGPHGPVPLEDTIYLDKVFHFTGERNPERVVHAKGGGAFGYIEITHDISHLCRAAMFCEVGKQTPVAARFSTVWGERGSADTNRDPRGFALKFYTEEGNWDLVVGLSTGQIKTGAPCRTERLAKYNQTLRIEEELEINRINAPIASTRHPGKTM</sequence>
<protein>
    <submittedName>
        <fullName evidence="8">Peroxisomal catalase</fullName>
    </submittedName>
</protein>
<dbReference type="Gene3D" id="2.40.180.10">
    <property type="entry name" value="Catalase core domain"/>
    <property type="match status" value="1"/>
</dbReference>
<dbReference type="AlphaFoldDB" id="A0A8D8M8T0"/>
<dbReference type="GO" id="GO:0020037">
    <property type="term" value="F:heme binding"/>
    <property type="evidence" value="ECO:0007669"/>
    <property type="project" value="InterPro"/>
</dbReference>
<evidence type="ECO:0000256" key="2">
    <source>
        <dbReference type="ARBA" id="ARBA00022559"/>
    </source>
</evidence>
<dbReference type="PROSITE" id="PS51402">
    <property type="entry name" value="CATALASE_3"/>
    <property type="match status" value="1"/>
</dbReference>
<dbReference type="GO" id="GO:0042744">
    <property type="term" value="P:hydrogen peroxide catabolic process"/>
    <property type="evidence" value="ECO:0007669"/>
    <property type="project" value="TreeGrafter"/>
</dbReference>
<dbReference type="GO" id="GO:0005777">
    <property type="term" value="C:peroxisome"/>
    <property type="evidence" value="ECO:0007669"/>
    <property type="project" value="TreeGrafter"/>
</dbReference>
<dbReference type="Pfam" id="PF00199">
    <property type="entry name" value="Catalase"/>
    <property type="match status" value="1"/>
</dbReference>
<dbReference type="SUPFAM" id="SSF56634">
    <property type="entry name" value="Heme-dependent catalase-like"/>
    <property type="match status" value="1"/>
</dbReference>
<dbReference type="GO" id="GO:0005739">
    <property type="term" value="C:mitochondrion"/>
    <property type="evidence" value="ECO:0007669"/>
    <property type="project" value="TreeGrafter"/>
</dbReference>
<evidence type="ECO:0000313" key="8">
    <source>
        <dbReference type="EMBL" id="CAG6624305.1"/>
    </source>
</evidence>
<keyword evidence="3" id="KW-0349">Heme</keyword>
<evidence type="ECO:0000256" key="3">
    <source>
        <dbReference type="ARBA" id="ARBA00022617"/>
    </source>
</evidence>
<dbReference type="InterPro" id="IPR036849">
    <property type="entry name" value="Enolase-like_C_sf"/>
</dbReference>